<dbReference type="EMBL" id="NXFY01000001">
    <property type="protein sequence ID" value="PHO19233.1"/>
    <property type="molecule type" value="Genomic_DNA"/>
</dbReference>
<keyword evidence="6" id="KW-0630">Potassium</keyword>
<proteinExistence type="predicted"/>
<feature type="transmembrane region" description="Helical" evidence="10">
    <location>
        <begin position="341"/>
        <end position="360"/>
    </location>
</feature>
<dbReference type="KEGG" id="amol:AMOL_1011"/>
<evidence type="ECO:0000313" key="11">
    <source>
        <dbReference type="EMBL" id="AXX92000.1"/>
    </source>
</evidence>
<dbReference type="GO" id="GO:0015379">
    <property type="term" value="F:potassium:chloride symporter activity"/>
    <property type="evidence" value="ECO:0007669"/>
    <property type="project" value="InterPro"/>
</dbReference>
<feature type="transmembrane region" description="Helical" evidence="10">
    <location>
        <begin position="180"/>
        <end position="199"/>
    </location>
</feature>
<evidence type="ECO:0000256" key="4">
    <source>
        <dbReference type="ARBA" id="ARBA00022538"/>
    </source>
</evidence>
<accession>A0A2G1DL36</accession>
<evidence type="ECO:0000313" key="14">
    <source>
        <dbReference type="Proteomes" id="UP000262712"/>
    </source>
</evidence>
<keyword evidence="5 10" id="KW-0812">Transmembrane</keyword>
<dbReference type="PANTHER" id="PTHR32024">
    <property type="entry name" value="TRK SYSTEM POTASSIUM UPTAKE PROTEIN TRKG-RELATED"/>
    <property type="match status" value="1"/>
</dbReference>
<gene>
    <name evidence="11" type="primary">ktrB</name>
    <name evidence="11" type="ORF">AMOL_1011</name>
    <name evidence="12" type="ORF">CPU12_00175</name>
</gene>
<dbReference type="NCBIfam" id="TIGR00933">
    <property type="entry name" value="2a38"/>
    <property type="match status" value="1"/>
</dbReference>
<evidence type="ECO:0000256" key="2">
    <source>
        <dbReference type="ARBA" id="ARBA00022448"/>
    </source>
</evidence>
<feature type="transmembrane region" description="Helical" evidence="10">
    <location>
        <begin position="300"/>
        <end position="320"/>
    </location>
</feature>
<keyword evidence="9 10" id="KW-0472">Membrane</keyword>
<keyword evidence="13" id="KW-1185">Reference proteome</keyword>
<evidence type="ECO:0000313" key="12">
    <source>
        <dbReference type="EMBL" id="PHO19233.1"/>
    </source>
</evidence>
<feature type="transmembrane region" description="Helical" evidence="10">
    <location>
        <begin position="6"/>
        <end position="24"/>
    </location>
</feature>
<feature type="transmembrane region" description="Helical" evidence="10">
    <location>
        <begin position="403"/>
        <end position="424"/>
    </location>
</feature>
<dbReference type="GO" id="GO:0005886">
    <property type="term" value="C:plasma membrane"/>
    <property type="evidence" value="ECO:0007669"/>
    <property type="project" value="UniProtKB-SubCell"/>
</dbReference>
<name>A0A2G1DL36_9BACT</name>
<dbReference type="RefSeq" id="WP_099341050.1">
    <property type="nucleotide sequence ID" value="NZ_CP032098.1"/>
</dbReference>
<evidence type="ECO:0000256" key="8">
    <source>
        <dbReference type="ARBA" id="ARBA00023065"/>
    </source>
</evidence>
<comment type="subcellular location">
    <subcellularLocation>
        <location evidence="1">Cell membrane</location>
        <topology evidence="1">Multi-pass membrane protein</topology>
    </subcellularLocation>
</comment>
<reference evidence="11 14" key="2">
    <citation type="submission" date="2018-08" db="EMBL/GenBank/DDBJ databases">
        <title>Complete genome of the Arcobacter molluscorum type strain LMG 25693.</title>
        <authorList>
            <person name="Miller W.G."/>
            <person name="Yee E."/>
            <person name="Bono J.L."/>
        </authorList>
    </citation>
    <scope>NUCLEOTIDE SEQUENCE [LARGE SCALE GENOMIC DNA]</scope>
    <source>
        <strain evidence="11 14">CECT 7696</strain>
    </source>
</reference>
<evidence type="ECO:0000256" key="9">
    <source>
        <dbReference type="ARBA" id="ARBA00023136"/>
    </source>
</evidence>
<dbReference type="Proteomes" id="UP000262712">
    <property type="component" value="Chromosome"/>
</dbReference>
<dbReference type="InterPro" id="IPR004772">
    <property type="entry name" value="TrkH"/>
</dbReference>
<protein>
    <submittedName>
        <fullName evidence="11 12">Potassium transporter</fullName>
    </submittedName>
</protein>
<feature type="transmembrane region" description="Helical" evidence="10">
    <location>
        <begin position="219"/>
        <end position="238"/>
    </location>
</feature>
<evidence type="ECO:0000256" key="5">
    <source>
        <dbReference type="ARBA" id="ARBA00022692"/>
    </source>
</evidence>
<feature type="transmembrane region" description="Helical" evidence="10">
    <location>
        <begin position="121"/>
        <end position="141"/>
    </location>
</feature>
<keyword evidence="7 10" id="KW-1133">Transmembrane helix</keyword>
<keyword evidence="8" id="KW-0406">Ion transport</keyword>
<evidence type="ECO:0000256" key="3">
    <source>
        <dbReference type="ARBA" id="ARBA00022475"/>
    </source>
</evidence>
<dbReference type="Pfam" id="PF02386">
    <property type="entry name" value="TrkH"/>
    <property type="match status" value="1"/>
</dbReference>
<dbReference type="PANTHER" id="PTHR32024:SF1">
    <property type="entry name" value="KTR SYSTEM POTASSIUM UPTAKE PROTEIN B"/>
    <property type="match status" value="1"/>
</dbReference>
<keyword evidence="3" id="KW-1003">Cell membrane</keyword>
<sequence length="441" mass="49122">MGYKYVRNIFLGYVIIIVFGGLFLSLPICHKGELSFIDAIFTSASATCVTGLIVTSTSDNFTLLGEISILILIQCGGIGYMTLVVIFYIFIRNRLTINEKRAMKESLDLPDLHVSSFVKKIILIVLIIELIGAIFLSFGFYEKYPLLDSIWYGIFHSISAFNNAGFSLFPNSLMDFQNNTLVLTIISFLVIFGGLGYFVLIEIYENRKISKRFSIHTRIMIYGTIFLIIFGMILFLSIEWNNKNTFGNMTFYQKLLNSFFLSINFRTSGFNSIDISSLKDSSLFFSSLFMMIGGGQGSTAGGMKITTVAILIITVIYILKESNQQPNIFKRTIDQKLINKALAIIMCSSFFVLLSALILIETQKLPLLKTLFEVVSAFGTVGVSTGNGGILSFSQQFDTFGKAVIIILMLAGRLGVFAFGLALIGKAKTKHFKYPTGRIII</sequence>
<reference evidence="12 13" key="1">
    <citation type="submission" date="2017-09" db="EMBL/GenBank/DDBJ databases">
        <title>Arcobacter canalis sp. nov., a new species isolated from a water canal contaminated with urban sewage.</title>
        <authorList>
            <person name="Perez-Cataluna A."/>
            <person name="Salas-Masso N."/>
            <person name="Figueras M.J."/>
        </authorList>
    </citation>
    <scope>NUCLEOTIDE SEQUENCE [LARGE SCALE GENOMIC DNA]</scope>
    <source>
        <strain evidence="12 13">F98-3</strain>
    </source>
</reference>
<dbReference type="Proteomes" id="UP000221222">
    <property type="component" value="Unassembled WGS sequence"/>
</dbReference>
<feature type="transmembrane region" description="Helical" evidence="10">
    <location>
        <begin position="67"/>
        <end position="91"/>
    </location>
</feature>
<dbReference type="EMBL" id="CP032098">
    <property type="protein sequence ID" value="AXX92000.1"/>
    <property type="molecule type" value="Genomic_DNA"/>
</dbReference>
<evidence type="ECO:0000313" key="13">
    <source>
        <dbReference type="Proteomes" id="UP000221222"/>
    </source>
</evidence>
<dbReference type="AlphaFoldDB" id="A0A2G1DL36"/>
<evidence type="ECO:0000256" key="10">
    <source>
        <dbReference type="SAM" id="Phobius"/>
    </source>
</evidence>
<keyword evidence="4" id="KW-0633">Potassium transport</keyword>
<evidence type="ECO:0000256" key="7">
    <source>
        <dbReference type="ARBA" id="ARBA00022989"/>
    </source>
</evidence>
<keyword evidence="2" id="KW-0813">Transport</keyword>
<organism evidence="12 13">
    <name type="scientific">Malaciobacter molluscorum LMG 25693</name>
    <dbReference type="NCBI Taxonomy" id="870501"/>
    <lineage>
        <taxon>Bacteria</taxon>
        <taxon>Pseudomonadati</taxon>
        <taxon>Campylobacterota</taxon>
        <taxon>Epsilonproteobacteria</taxon>
        <taxon>Campylobacterales</taxon>
        <taxon>Arcobacteraceae</taxon>
        <taxon>Malaciobacter</taxon>
    </lineage>
</organism>
<dbReference type="InterPro" id="IPR003445">
    <property type="entry name" value="Cat_transpt"/>
</dbReference>
<evidence type="ECO:0000256" key="1">
    <source>
        <dbReference type="ARBA" id="ARBA00004651"/>
    </source>
</evidence>
<evidence type="ECO:0000256" key="6">
    <source>
        <dbReference type="ARBA" id="ARBA00022958"/>
    </source>
</evidence>